<proteinExistence type="predicted"/>
<dbReference type="AlphaFoldDB" id="A0A2M4DEQ9"/>
<organism evidence="1">
    <name type="scientific">Anopheles darlingi</name>
    <name type="common">Mosquito</name>
    <dbReference type="NCBI Taxonomy" id="43151"/>
    <lineage>
        <taxon>Eukaryota</taxon>
        <taxon>Metazoa</taxon>
        <taxon>Ecdysozoa</taxon>
        <taxon>Arthropoda</taxon>
        <taxon>Hexapoda</taxon>
        <taxon>Insecta</taxon>
        <taxon>Pterygota</taxon>
        <taxon>Neoptera</taxon>
        <taxon>Endopterygota</taxon>
        <taxon>Diptera</taxon>
        <taxon>Nematocera</taxon>
        <taxon>Culicoidea</taxon>
        <taxon>Culicidae</taxon>
        <taxon>Anophelinae</taxon>
        <taxon>Anopheles</taxon>
    </lineage>
</organism>
<sequence length="85" mass="9874">MRHCTFRVITWSLLPDSRSLKLCVSLQPFRSATEGFPFFVLELRDKQTRRRSLHDVFSINALTLPLPAAFRVIQSKKKNLPNFPS</sequence>
<evidence type="ECO:0000313" key="1">
    <source>
        <dbReference type="EMBL" id="MBW76070.1"/>
    </source>
</evidence>
<name>A0A2M4DEQ9_ANODA</name>
<protein>
    <submittedName>
        <fullName evidence="1">Uncharacterized protein</fullName>
    </submittedName>
</protein>
<dbReference type="EMBL" id="GGFL01011892">
    <property type="protein sequence ID" value="MBW76070.1"/>
    <property type="molecule type" value="Transcribed_RNA"/>
</dbReference>
<reference evidence="1" key="1">
    <citation type="submission" date="2018-01" db="EMBL/GenBank/DDBJ databases">
        <title>An insight into the sialome of Amazonian anophelines.</title>
        <authorList>
            <person name="Ribeiro J.M."/>
            <person name="Scarpassa V."/>
            <person name="Calvo E."/>
        </authorList>
    </citation>
    <scope>NUCLEOTIDE SEQUENCE</scope>
</reference>
<accession>A0A2M4DEQ9</accession>